<keyword evidence="4" id="KW-1015">Disulfide bond</keyword>
<keyword evidence="6" id="KW-0472">Membrane</keyword>
<evidence type="ECO:0000256" key="1">
    <source>
        <dbReference type="ARBA" id="ARBA00007447"/>
    </source>
</evidence>
<comment type="similarity">
    <text evidence="1 5">Belongs to the peptidase A1 family.</text>
</comment>
<keyword evidence="2 5" id="KW-0064">Aspartyl protease</keyword>
<dbReference type="SUPFAM" id="SSF50630">
    <property type="entry name" value="Acid proteases"/>
    <property type="match status" value="1"/>
</dbReference>
<dbReference type="AlphaFoldDB" id="A0A8K0UX25"/>
<dbReference type="Gene3D" id="2.40.70.10">
    <property type="entry name" value="Acid Proteases"/>
    <property type="match status" value="2"/>
</dbReference>
<keyword evidence="6" id="KW-0812">Transmembrane</keyword>
<keyword evidence="7" id="KW-0732">Signal</keyword>
<organism evidence="9 10">
    <name type="scientific">Cristinia sonorae</name>
    <dbReference type="NCBI Taxonomy" id="1940300"/>
    <lineage>
        <taxon>Eukaryota</taxon>
        <taxon>Fungi</taxon>
        <taxon>Dikarya</taxon>
        <taxon>Basidiomycota</taxon>
        <taxon>Agaricomycotina</taxon>
        <taxon>Agaricomycetes</taxon>
        <taxon>Agaricomycetidae</taxon>
        <taxon>Agaricales</taxon>
        <taxon>Pleurotineae</taxon>
        <taxon>Stephanosporaceae</taxon>
        <taxon>Cristinia</taxon>
    </lineage>
</organism>
<dbReference type="InterPro" id="IPR001969">
    <property type="entry name" value="Aspartic_peptidase_AS"/>
</dbReference>
<dbReference type="InterPro" id="IPR021109">
    <property type="entry name" value="Peptidase_aspartic_dom_sf"/>
</dbReference>
<dbReference type="CDD" id="cd05471">
    <property type="entry name" value="pepsin_like"/>
    <property type="match status" value="1"/>
</dbReference>
<gene>
    <name evidence="9" type="ORF">BXZ70DRAFT_1003901</name>
</gene>
<dbReference type="PANTHER" id="PTHR47966:SF57">
    <property type="entry name" value="PEPTIDASE A1 DOMAIN-CONTAINING PROTEIN"/>
    <property type="match status" value="1"/>
</dbReference>
<feature type="chain" id="PRO_5035480895" evidence="7">
    <location>
        <begin position="20"/>
        <end position="480"/>
    </location>
</feature>
<dbReference type="InterPro" id="IPR034164">
    <property type="entry name" value="Pepsin-like_dom"/>
</dbReference>
<dbReference type="PROSITE" id="PS51767">
    <property type="entry name" value="PEPTIDASE_A1"/>
    <property type="match status" value="1"/>
</dbReference>
<name>A0A8K0UX25_9AGAR</name>
<evidence type="ECO:0000313" key="9">
    <source>
        <dbReference type="EMBL" id="KAH8107018.1"/>
    </source>
</evidence>
<comment type="caution">
    <text evidence="9">The sequence shown here is derived from an EMBL/GenBank/DDBJ whole genome shotgun (WGS) entry which is preliminary data.</text>
</comment>
<evidence type="ECO:0000256" key="4">
    <source>
        <dbReference type="PIRSR" id="PIRSR601461-2"/>
    </source>
</evidence>
<reference evidence="9" key="1">
    <citation type="journal article" date="2021" name="New Phytol.">
        <title>Evolutionary innovations through gain and loss of genes in the ectomycorrhizal Boletales.</title>
        <authorList>
            <person name="Wu G."/>
            <person name="Miyauchi S."/>
            <person name="Morin E."/>
            <person name="Kuo A."/>
            <person name="Drula E."/>
            <person name="Varga T."/>
            <person name="Kohler A."/>
            <person name="Feng B."/>
            <person name="Cao Y."/>
            <person name="Lipzen A."/>
            <person name="Daum C."/>
            <person name="Hundley H."/>
            <person name="Pangilinan J."/>
            <person name="Johnson J."/>
            <person name="Barry K."/>
            <person name="LaButti K."/>
            <person name="Ng V."/>
            <person name="Ahrendt S."/>
            <person name="Min B."/>
            <person name="Choi I.G."/>
            <person name="Park H."/>
            <person name="Plett J.M."/>
            <person name="Magnuson J."/>
            <person name="Spatafora J.W."/>
            <person name="Nagy L.G."/>
            <person name="Henrissat B."/>
            <person name="Grigoriev I.V."/>
            <person name="Yang Z.L."/>
            <person name="Xu J."/>
            <person name="Martin F.M."/>
        </authorList>
    </citation>
    <scope>NUCLEOTIDE SEQUENCE</scope>
    <source>
        <strain evidence="9">KKN 215</strain>
    </source>
</reference>
<keyword evidence="5 9" id="KW-0645">Protease</keyword>
<keyword evidence="5" id="KW-0378">Hydrolase</keyword>
<dbReference type="PROSITE" id="PS00141">
    <property type="entry name" value="ASP_PROTEASE"/>
    <property type="match status" value="1"/>
</dbReference>
<keyword evidence="6" id="KW-1133">Transmembrane helix</keyword>
<evidence type="ECO:0000256" key="5">
    <source>
        <dbReference type="RuleBase" id="RU000454"/>
    </source>
</evidence>
<proteinExistence type="inferred from homology"/>
<dbReference type="PANTHER" id="PTHR47966">
    <property type="entry name" value="BETA-SITE APP-CLEAVING ENZYME, ISOFORM A-RELATED"/>
    <property type="match status" value="1"/>
</dbReference>
<sequence>MLSALHVLSAIVLAPTLDSFFMDPARFIAGVYAQGGVKIPIQRISKPQKKTPAHILSSNVSVANSHEFAYLASVQVGGQDFLALLDTGSSDLWVVTSDCTLQDCSGVPKYTPSSSLNLMADVPFNLNYLMGSVSGTVATETVTLGPFQISSQVLGLANGTSGLGLTGTGNSGILGLSFPLEAAIPDTAGMTLLDNVLSTFDEGSRFFAFKLGRDQISSSFTIGQVDTAFANDTSEFTFTPVDPASGTLSKNERYYDYWKIPIQKMTINGTAFELSPSRVAGAKSPIAVMDTGTTLVLGPSADVDRFYTSIGGTRKMDDMQGGQWQIRCDRAAAVGFVLGEGEGAREYGIDPMDLAWVEGGREGDWCTGGVQANDGVSSGDWLLGDTFLRNVYAIHQVATGSNPPRIGLMHTTNMTAALEEFTRERGPDPTPPAPILSAAPSAPHTLGTAAIWGISGASGYVFGLCLALLISYCVAKRSKK</sequence>
<evidence type="ECO:0000256" key="2">
    <source>
        <dbReference type="ARBA" id="ARBA00022750"/>
    </source>
</evidence>
<dbReference type="InterPro" id="IPR033121">
    <property type="entry name" value="PEPTIDASE_A1"/>
</dbReference>
<feature type="transmembrane region" description="Helical" evidence="6">
    <location>
        <begin position="450"/>
        <end position="475"/>
    </location>
</feature>
<dbReference type="Proteomes" id="UP000813824">
    <property type="component" value="Unassembled WGS sequence"/>
</dbReference>
<evidence type="ECO:0000259" key="8">
    <source>
        <dbReference type="PROSITE" id="PS51767"/>
    </source>
</evidence>
<dbReference type="EMBL" id="JAEVFJ010000002">
    <property type="protein sequence ID" value="KAH8107018.1"/>
    <property type="molecule type" value="Genomic_DNA"/>
</dbReference>
<feature type="active site" evidence="3">
    <location>
        <position position="290"/>
    </location>
</feature>
<feature type="disulfide bond" evidence="4">
    <location>
        <begin position="99"/>
        <end position="104"/>
    </location>
</feature>
<feature type="domain" description="Peptidase A1" evidence="8">
    <location>
        <begin position="70"/>
        <end position="409"/>
    </location>
</feature>
<accession>A0A8K0UX25</accession>
<dbReference type="GO" id="GO:0004190">
    <property type="term" value="F:aspartic-type endopeptidase activity"/>
    <property type="evidence" value="ECO:0007669"/>
    <property type="project" value="UniProtKB-KW"/>
</dbReference>
<dbReference type="GO" id="GO:0006508">
    <property type="term" value="P:proteolysis"/>
    <property type="evidence" value="ECO:0007669"/>
    <property type="project" value="UniProtKB-KW"/>
</dbReference>
<protein>
    <submittedName>
        <fullName evidence="9">Acid protease</fullName>
    </submittedName>
</protein>
<dbReference type="OrthoDB" id="15189at2759"/>
<dbReference type="PRINTS" id="PR00792">
    <property type="entry name" value="PEPSIN"/>
</dbReference>
<evidence type="ECO:0000313" key="10">
    <source>
        <dbReference type="Proteomes" id="UP000813824"/>
    </source>
</evidence>
<evidence type="ECO:0000256" key="7">
    <source>
        <dbReference type="SAM" id="SignalP"/>
    </source>
</evidence>
<feature type="active site" evidence="3">
    <location>
        <position position="86"/>
    </location>
</feature>
<keyword evidence="10" id="KW-1185">Reference proteome</keyword>
<evidence type="ECO:0000256" key="6">
    <source>
        <dbReference type="SAM" id="Phobius"/>
    </source>
</evidence>
<evidence type="ECO:0000256" key="3">
    <source>
        <dbReference type="PIRSR" id="PIRSR601461-1"/>
    </source>
</evidence>
<feature type="signal peptide" evidence="7">
    <location>
        <begin position="1"/>
        <end position="19"/>
    </location>
</feature>
<dbReference type="Pfam" id="PF00026">
    <property type="entry name" value="Asp"/>
    <property type="match status" value="1"/>
</dbReference>
<dbReference type="InterPro" id="IPR001461">
    <property type="entry name" value="Aspartic_peptidase_A1"/>
</dbReference>